<accession>A0A6J4HE75</accession>
<name>A0A6J4HE75_9PROT</name>
<reference evidence="2" key="1">
    <citation type="submission" date="2020-02" db="EMBL/GenBank/DDBJ databases">
        <authorList>
            <person name="Meier V. D."/>
        </authorList>
    </citation>
    <scope>NUCLEOTIDE SEQUENCE</scope>
    <source>
        <strain evidence="2">AVDCRST_MAG08</strain>
    </source>
</reference>
<gene>
    <name evidence="2" type="ORF">AVDCRST_MAG08-535</name>
</gene>
<dbReference type="AlphaFoldDB" id="A0A6J4HE75"/>
<feature type="region of interest" description="Disordered" evidence="1">
    <location>
        <begin position="1"/>
        <end position="59"/>
    </location>
</feature>
<protein>
    <submittedName>
        <fullName evidence="2">Uncharacterized protein</fullName>
    </submittedName>
</protein>
<dbReference type="EMBL" id="CADCTG010000058">
    <property type="protein sequence ID" value="CAA9219856.1"/>
    <property type="molecule type" value="Genomic_DNA"/>
</dbReference>
<feature type="non-terminal residue" evidence="2">
    <location>
        <position position="1"/>
    </location>
</feature>
<organism evidence="2">
    <name type="scientific">uncultured Acetobacteraceae bacterium</name>
    <dbReference type="NCBI Taxonomy" id="169975"/>
    <lineage>
        <taxon>Bacteria</taxon>
        <taxon>Pseudomonadati</taxon>
        <taxon>Pseudomonadota</taxon>
        <taxon>Alphaproteobacteria</taxon>
        <taxon>Acetobacterales</taxon>
        <taxon>Acetobacteraceae</taxon>
        <taxon>environmental samples</taxon>
    </lineage>
</organism>
<feature type="compositionally biased region" description="Low complexity" evidence="1">
    <location>
        <begin position="89"/>
        <end position="101"/>
    </location>
</feature>
<evidence type="ECO:0000313" key="2">
    <source>
        <dbReference type="EMBL" id="CAA9219856.1"/>
    </source>
</evidence>
<feature type="compositionally biased region" description="Polar residues" evidence="1">
    <location>
        <begin position="113"/>
        <end position="122"/>
    </location>
</feature>
<feature type="compositionally biased region" description="Low complexity" evidence="1">
    <location>
        <begin position="28"/>
        <end position="43"/>
    </location>
</feature>
<proteinExistence type="predicted"/>
<feature type="region of interest" description="Disordered" evidence="1">
    <location>
        <begin position="89"/>
        <end position="151"/>
    </location>
</feature>
<sequence>WWAGSTARATRRSYPWPRNSCASGSVGSRPAACACPSPPTSRSGWCAKRSARSAPRSSAYRSAASLRAANRHRWCAASRTARSWSRWWRRSSSSSGGSCCARRSDCASPLSKRLSNSPSHSGANAPRWNGCHRRQPVLRTRPVGRVADRPR</sequence>
<feature type="non-terminal residue" evidence="2">
    <location>
        <position position="151"/>
    </location>
</feature>
<evidence type="ECO:0000256" key="1">
    <source>
        <dbReference type="SAM" id="MobiDB-lite"/>
    </source>
</evidence>